<evidence type="ECO:0000256" key="1">
    <source>
        <dbReference type="SAM" id="MobiDB-lite"/>
    </source>
</evidence>
<evidence type="ECO:0000313" key="2">
    <source>
        <dbReference type="EMBL" id="ORY48441.1"/>
    </source>
</evidence>
<sequence>MAQGLIKKSASATKGASQQKRDLGKTKRGAGTITETEKQMAAKLCHGKLRIMKSLGEKGLKDIVADKKKKGLIRAEEAKKMNAALAARPSAGKK</sequence>
<name>A0A1Y2CN32_9FUNG</name>
<dbReference type="OrthoDB" id="5239630at2759"/>
<accession>A0A1Y2CN32</accession>
<reference evidence="2 3" key="1">
    <citation type="submission" date="2016-07" db="EMBL/GenBank/DDBJ databases">
        <title>Pervasive Adenine N6-methylation of Active Genes in Fungi.</title>
        <authorList>
            <consortium name="DOE Joint Genome Institute"/>
            <person name="Mondo S.J."/>
            <person name="Dannebaum R.O."/>
            <person name="Kuo R.C."/>
            <person name="Labutti K."/>
            <person name="Haridas S."/>
            <person name="Kuo A."/>
            <person name="Salamov A."/>
            <person name="Ahrendt S.R."/>
            <person name="Lipzen A."/>
            <person name="Sullivan W."/>
            <person name="Andreopoulos W.B."/>
            <person name="Clum A."/>
            <person name="Lindquist E."/>
            <person name="Daum C."/>
            <person name="Ramamoorthy G.K."/>
            <person name="Gryganskyi A."/>
            <person name="Culley D."/>
            <person name="Magnuson J.K."/>
            <person name="James T.Y."/>
            <person name="O'Malley M.A."/>
            <person name="Stajich J.E."/>
            <person name="Spatafora J.W."/>
            <person name="Visel A."/>
            <person name="Grigoriev I.V."/>
        </authorList>
    </citation>
    <scope>NUCLEOTIDE SEQUENCE [LARGE SCALE GENOMIC DNA]</scope>
    <source>
        <strain evidence="2 3">JEL800</strain>
    </source>
</reference>
<proteinExistence type="predicted"/>
<dbReference type="EMBL" id="MCGO01000011">
    <property type="protein sequence ID" value="ORY48441.1"/>
    <property type="molecule type" value="Genomic_DNA"/>
</dbReference>
<gene>
    <name evidence="2" type="ORF">BCR33DRAFT_782172</name>
</gene>
<organism evidence="2 3">
    <name type="scientific">Rhizoclosmatium globosum</name>
    <dbReference type="NCBI Taxonomy" id="329046"/>
    <lineage>
        <taxon>Eukaryota</taxon>
        <taxon>Fungi</taxon>
        <taxon>Fungi incertae sedis</taxon>
        <taxon>Chytridiomycota</taxon>
        <taxon>Chytridiomycota incertae sedis</taxon>
        <taxon>Chytridiomycetes</taxon>
        <taxon>Chytridiales</taxon>
        <taxon>Chytriomycetaceae</taxon>
        <taxon>Rhizoclosmatium</taxon>
    </lineage>
</organism>
<evidence type="ECO:0000313" key="3">
    <source>
        <dbReference type="Proteomes" id="UP000193642"/>
    </source>
</evidence>
<protein>
    <submittedName>
        <fullName evidence="2">Uncharacterized protein</fullName>
    </submittedName>
</protein>
<dbReference type="Proteomes" id="UP000193642">
    <property type="component" value="Unassembled WGS sequence"/>
</dbReference>
<dbReference type="AlphaFoldDB" id="A0A1Y2CN32"/>
<feature type="region of interest" description="Disordered" evidence="1">
    <location>
        <begin position="1"/>
        <end position="35"/>
    </location>
</feature>
<keyword evidence="3" id="KW-1185">Reference proteome</keyword>
<comment type="caution">
    <text evidence="2">The sequence shown here is derived from an EMBL/GenBank/DDBJ whole genome shotgun (WGS) entry which is preliminary data.</text>
</comment>